<dbReference type="Proteomes" id="UP000824334">
    <property type="component" value="Chromosome"/>
</dbReference>
<keyword evidence="3" id="KW-1185">Reference proteome</keyword>
<organism evidence="2 3">
    <name type="scientific">Brevundimonas nasdae</name>
    <dbReference type="NCBI Taxonomy" id="172043"/>
    <lineage>
        <taxon>Bacteria</taxon>
        <taxon>Pseudomonadati</taxon>
        <taxon>Pseudomonadota</taxon>
        <taxon>Alphaproteobacteria</taxon>
        <taxon>Caulobacterales</taxon>
        <taxon>Caulobacteraceae</taxon>
        <taxon>Brevundimonas</taxon>
    </lineage>
</organism>
<feature type="transmembrane region" description="Helical" evidence="1">
    <location>
        <begin position="71"/>
        <end position="92"/>
    </location>
</feature>
<evidence type="ECO:0000313" key="3">
    <source>
        <dbReference type="Proteomes" id="UP000824334"/>
    </source>
</evidence>
<evidence type="ECO:0000256" key="1">
    <source>
        <dbReference type="SAM" id="Phobius"/>
    </source>
</evidence>
<dbReference type="EMBL" id="CP080034">
    <property type="protein sequence ID" value="QYC09624.1"/>
    <property type="molecule type" value="Genomic_DNA"/>
</dbReference>
<name>A0ABX8TG26_9CAUL</name>
<reference evidence="2 3" key="1">
    <citation type="submission" date="2021-07" db="EMBL/GenBank/DDBJ databases">
        <title>Isolation and characterization of bacteria from a gold mining with a capacity of golden bioaccumulation.</title>
        <authorList>
            <person name="Yang X.J."/>
        </authorList>
    </citation>
    <scope>NUCLEOTIDE SEQUENCE [LARGE SCALE GENOMIC DNA]</scope>
    <source>
        <strain evidence="2 3">Au29</strain>
    </source>
</reference>
<accession>A0ABX8TG26</accession>
<keyword evidence="1" id="KW-0812">Transmembrane</keyword>
<protein>
    <submittedName>
        <fullName evidence="2">Uncharacterized protein</fullName>
    </submittedName>
</protein>
<keyword evidence="1" id="KW-0472">Membrane</keyword>
<dbReference type="RefSeq" id="WP_219355180.1">
    <property type="nucleotide sequence ID" value="NZ_CP080034.1"/>
</dbReference>
<evidence type="ECO:0000313" key="2">
    <source>
        <dbReference type="EMBL" id="QYC09624.1"/>
    </source>
</evidence>
<gene>
    <name evidence="2" type="ORF">KWG56_13675</name>
</gene>
<feature type="transmembrane region" description="Helical" evidence="1">
    <location>
        <begin position="99"/>
        <end position="121"/>
    </location>
</feature>
<sequence>MSLRDDARLHGHVSARAPLRVRPALSFRTQLSDHLQAAAPALVVVVATLISAFVVGVAFSGSALDWTAEAGPVETATVCLYGVVILAGLLVWRQGQAIGALVGVAALLMALRELDAHAAFTRFGVFSTRLYARPDVPMAEKIAAATAVALLAVLVIVALRGAWRDLTGRTPVPAATLAVLVVFGLVLKQIDALPRQLHGLGLPLSEGLLSVSKAVEEIGEMALPLLLALALVQLPHRRRR</sequence>
<dbReference type="GeneID" id="94376331"/>
<feature type="transmembrane region" description="Helical" evidence="1">
    <location>
        <begin position="141"/>
        <end position="159"/>
    </location>
</feature>
<keyword evidence="1" id="KW-1133">Transmembrane helix</keyword>
<feature type="transmembrane region" description="Helical" evidence="1">
    <location>
        <begin position="37"/>
        <end position="59"/>
    </location>
</feature>
<proteinExistence type="predicted"/>